<dbReference type="Pfam" id="PF04389">
    <property type="entry name" value="Peptidase_M28"/>
    <property type="match status" value="1"/>
</dbReference>
<proteinExistence type="predicted"/>
<protein>
    <submittedName>
        <fullName evidence="2">M28 family peptidase</fullName>
    </submittedName>
</protein>
<evidence type="ECO:0000313" key="2">
    <source>
        <dbReference type="EMBL" id="MDN7246168.1"/>
    </source>
</evidence>
<evidence type="ECO:0000313" key="3">
    <source>
        <dbReference type="Proteomes" id="UP001172142"/>
    </source>
</evidence>
<reference evidence="2 3" key="1">
    <citation type="submission" date="2023-07" db="EMBL/GenBank/DDBJ databases">
        <title>Novel species in genus Planococcus.</title>
        <authorList>
            <person name="Ning S."/>
        </authorList>
    </citation>
    <scope>NUCLEOTIDE SEQUENCE [LARGE SCALE GENOMIC DNA]</scope>
    <source>
        <strain evidence="2 3">N017</strain>
    </source>
</reference>
<keyword evidence="3" id="KW-1185">Reference proteome</keyword>
<dbReference type="SUPFAM" id="SSF52025">
    <property type="entry name" value="PA domain"/>
    <property type="match status" value="1"/>
</dbReference>
<dbReference type="Proteomes" id="UP001172142">
    <property type="component" value="Unassembled WGS sequence"/>
</dbReference>
<dbReference type="RefSeq" id="WP_301856761.1">
    <property type="nucleotide sequence ID" value="NZ_JAUJWU010000003.1"/>
</dbReference>
<gene>
    <name evidence="2" type="ORF">QWY13_11795</name>
</gene>
<feature type="domain" description="Peptidase M28" evidence="1">
    <location>
        <begin position="236"/>
        <end position="416"/>
    </location>
</feature>
<dbReference type="PANTHER" id="PTHR10404">
    <property type="entry name" value="N-ACETYLATED-ALPHA-LINKED ACIDIC DIPEPTIDASE"/>
    <property type="match status" value="1"/>
</dbReference>
<dbReference type="InterPro" id="IPR007484">
    <property type="entry name" value="Peptidase_M28"/>
</dbReference>
<dbReference type="Gene3D" id="3.50.30.30">
    <property type="match status" value="1"/>
</dbReference>
<evidence type="ECO:0000259" key="1">
    <source>
        <dbReference type="Pfam" id="PF04389"/>
    </source>
</evidence>
<dbReference type="SUPFAM" id="SSF53187">
    <property type="entry name" value="Zn-dependent exopeptidases"/>
    <property type="match status" value="1"/>
</dbReference>
<comment type="caution">
    <text evidence="2">The sequence shown here is derived from an EMBL/GenBank/DDBJ whole genome shotgun (WGS) entry which is preliminary data.</text>
</comment>
<accession>A0ABT8NE65</accession>
<dbReference type="InterPro" id="IPR046450">
    <property type="entry name" value="PA_dom_sf"/>
</dbReference>
<dbReference type="Gene3D" id="3.40.630.10">
    <property type="entry name" value="Zn peptidases"/>
    <property type="match status" value="1"/>
</dbReference>
<sequence>MANLANTEQEKGLLDEINLEAPKAILERFSTLIRESGSEDEKIAADFLTDFLKKWEIPHQVHNPELYLSVPKKSYLKVTAPTEKEYRVKSPSFSVITGDEAVSGELLYISTGYAKGINDIFGTKVQGDLGDLKGKIVLTEGYPMPGKVQEFADMGATAIMFISPGNNIHEGICTTIWGAPDLDNVKNEPKIPVLAINKPDGGELIELSKSETVTLEFKTFLEKGWFNCPIIDIFIEGTEEPEKYVLLHGHLDSWHEGIGDNATGNAALIEMARILYKNRSKLKRSVRIAVWTGHSTGRYAGSTWFVDQFGLDLEKNCIASVNCDSPGCRWATSYEYMMWMSEVDEFCKEVVKDAVGQPSAGKRPLRAGDYSFNNIGITSFFMLSSSIPEDVLKEKGYYPVGGCGGNIEWHTEEDLMHVADLDILVKDIKVYLTGVMRAANATIHPFDFTRTADEFTETIQSYQDAAGTHFDFTPALDEVAALREDLAAFYQKISKLQELDISNPEVKQVNKVIEKLARILIPINFTKRGKFWHDSALNVPALPDIAPALTFGQTQEGTHQYKVLKTHLMRGQNRVVWALQEAREVLSYSQL</sequence>
<name>A0ABT8NE65_9BACL</name>
<dbReference type="PANTHER" id="PTHR10404:SF46">
    <property type="entry name" value="VACUOLAR PROTEIN SORTING-ASSOCIATED PROTEIN 70"/>
    <property type="match status" value="1"/>
</dbReference>
<dbReference type="InterPro" id="IPR039373">
    <property type="entry name" value="Peptidase_M28B"/>
</dbReference>
<dbReference type="EMBL" id="JAUJWU010000003">
    <property type="protein sequence ID" value="MDN7246168.1"/>
    <property type="molecule type" value="Genomic_DNA"/>
</dbReference>
<organism evidence="2 3">
    <name type="scientific">Planococcus shenhongbingii</name>
    <dbReference type="NCBI Taxonomy" id="3058398"/>
    <lineage>
        <taxon>Bacteria</taxon>
        <taxon>Bacillati</taxon>
        <taxon>Bacillota</taxon>
        <taxon>Bacilli</taxon>
        <taxon>Bacillales</taxon>
        <taxon>Caryophanaceae</taxon>
        <taxon>Planococcus</taxon>
    </lineage>
</organism>